<feature type="chain" id="PRO_5043668480" evidence="1">
    <location>
        <begin position="19"/>
        <end position="95"/>
    </location>
</feature>
<dbReference type="KEGG" id="psti:SOO65_04065"/>
<protein>
    <submittedName>
        <fullName evidence="2">Uncharacterized protein</fullName>
    </submittedName>
</protein>
<name>A0AAX4HRE3_9BACT</name>
<gene>
    <name evidence="2" type="ORF">SOO65_04065</name>
</gene>
<reference evidence="2 3" key="1">
    <citation type="submission" date="2023-11" db="EMBL/GenBank/DDBJ databases">
        <title>Peredibacter starrii A3.12.</title>
        <authorList>
            <person name="Mitchell R.J."/>
        </authorList>
    </citation>
    <scope>NUCLEOTIDE SEQUENCE [LARGE SCALE GENOMIC DNA]</scope>
    <source>
        <strain evidence="2 3">A3.12</strain>
    </source>
</reference>
<sequence>MKTFIVGLITLLPFSSFAANTTCVKDASEYAISYVEKFYNQKAVVDSVSGNAENRGPDGYVALGVKVALEDGSSLRVISMMTPGCVLVDIMAFEI</sequence>
<feature type="signal peptide" evidence="1">
    <location>
        <begin position="1"/>
        <end position="18"/>
    </location>
</feature>
<keyword evidence="3" id="KW-1185">Reference proteome</keyword>
<evidence type="ECO:0000313" key="2">
    <source>
        <dbReference type="EMBL" id="WPU65914.1"/>
    </source>
</evidence>
<dbReference type="EMBL" id="CP139487">
    <property type="protein sequence ID" value="WPU65914.1"/>
    <property type="molecule type" value="Genomic_DNA"/>
</dbReference>
<keyword evidence="1" id="KW-0732">Signal</keyword>
<dbReference type="AlphaFoldDB" id="A0AAX4HRE3"/>
<proteinExistence type="predicted"/>
<accession>A0AAX4HRE3</accession>
<organism evidence="2 3">
    <name type="scientific">Peredibacter starrii</name>
    <dbReference type="NCBI Taxonomy" id="28202"/>
    <lineage>
        <taxon>Bacteria</taxon>
        <taxon>Pseudomonadati</taxon>
        <taxon>Bdellovibrionota</taxon>
        <taxon>Bacteriovoracia</taxon>
        <taxon>Bacteriovoracales</taxon>
        <taxon>Bacteriovoracaceae</taxon>
        <taxon>Peredibacter</taxon>
    </lineage>
</organism>
<dbReference type="RefSeq" id="WP_321397354.1">
    <property type="nucleotide sequence ID" value="NZ_CP139487.1"/>
</dbReference>
<evidence type="ECO:0000256" key="1">
    <source>
        <dbReference type="SAM" id="SignalP"/>
    </source>
</evidence>
<dbReference type="Proteomes" id="UP001324634">
    <property type="component" value="Chromosome"/>
</dbReference>
<evidence type="ECO:0000313" key="3">
    <source>
        <dbReference type="Proteomes" id="UP001324634"/>
    </source>
</evidence>